<proteinExistence type="predicted"/>
<sequence length="178" mass="20596">MKSKLPVLETERLIMRPLTVQDAEEIFTNWTGDPEVAKFMRWDVHQNSGETRTWIEAEQLAIEEGLVYDWGVVLKETGELVGSGGLCFTEEYELFELGYNIMRKYWGMGLATEAARCIVKYSVQNLGIKKLYCCHAKDNPASGRVMEKAGFVYWRDGSYLSRDGKKEFQCREYLFECE</sequence>
<dbReference type="PANTHER" id="PTHR43792">
    <property type="entry name" value="GNAT FAMILY, PUTATIVE (AFU_ORTHOLOGUE AFUA_3G00765)-RELATED-RELATED"/>
    <property type="match status" value="1"/>
</dbReference>
<feature type="domain" description="N-acetyltransferase" evidence="1">
    <location>
        <begin position="13"/>
        <end position="178"/>
    </location>
</feature>
<accession>A0ABS8DE46</accession>
<keyword evidence="3" id="KW-1185">Reference proteome</keyword>
<evidence type="ECO:0000313" key="3">
    <source>
        <dbReference type="Proteomes" id="UP001299546"/>
    </source>
</evidence>
<dbReference type="Proteomes" id="UP001299546">
    <property type="component" value="Unassembled WGS sequence"/>
</dbReference>
<dbReference type="InterPro" id="IPR000182">
    <property type="entry name" value="GNAT_dom"/>
</dbReference>
<dbReference type="RefSeq" id="WP_066738700.1">
    <property type="nucleotide sequence ID" value="NZ_JAJCIQ010000002.1"/>
</dbReference>
<dbReference type="SUPFAM" id="SSF55729">
    <property type="entry name" value="Acyl-CoA N-acyltransferases (Nat)"/>
    <property type="match status" value="1"/>
</dbReference>
<organism evidence="2 3">
    <name type="scientific">Bariatricus massiliensis</name>
    <dbReference type="NCBI Taxonomy" id="1745713"/>
    <lineage>
        <taxon>Bacteria</taxon>
        <taxon>Bacillati</taxon>
        <taxon>Bacillota</taxon>
        <taxon>Clostridia</taxon>
        <taxon>Lachnospirales</taxon>
        <taxon>Lachnospiraceae</taxon>
        <taxon>Bariatricus</taxon>
    </lineage>
</organism>
<dbReference type="InterPro" id="IPR016181">
    <property type="entry name" value="Acyl_CoA_acyltransferase"/>
</dbReference>
<evidence type="ECO:0000259" key="1">
    <source>
        <dbReference type="PROSITE" id="PS51186"/>
    </source>
</evidence>
<reference evidence="2 3" key="1">
    <citation type="submission" date="2021-10" db="EMBL/GenBank/DDBJ databases">
        <title>Collection of gut derived symbiotic bacterial strains cultured from healthy donors.</title>
        <authorList>
            <person name="Lin H."/>
            <person name="Littmann E."/>
            <person name="Kohout C."/>
            <person name="Pamer E.G."/>
        </authorList>
    </citation>
    <scope>NUCLEOTIDE SEQUENCE [LARGE SCALE GENOMIC DNA]</scope>
    <source>
        <strain evidence="2 3">DFI.1.165</strain>
    </source>
</reference>
<dbReference type="Gene3D" id="3.40.630.30">
    <property type="match status" value="1"/>
</dbReference>
<dbReference type="PROSITE" id="PS51186">
    <property type="entry name" value="GNAT"/>
    <property type="match status" value="1"/>
</dbReference>
<gene>
    <name evidence="2" type="ORF">LIZ65_05265</name>
</gene>
<evidence type="ECO:0000313" key="2">
    <source>
        <dbReference type="EMBL" id="MCB7386690.1"/>
    </source>
</evidence>
<dbReference type="InterPro" id="IPR051531">
    <property type="entry name" value="N-acetyltransferase"/>
</dbReference>
<dbReference type="EMBL" id="JAJCIS010000002">
    <property type="protein sequence ID" value="MCB7386690.1"/>
    <property type="molecule type" value="Genomic_DNA"/>
</dbReference>
<protein>
    <submittedName>
        <fullName evidence="2">GNAT family N-acetyltransferase</fullName>
    </submittedName>
</protein>
<dbReference type="Pfam" id="PF13302">
    <property type="entry name" value="Acetyltransf_3"/>
    <property type="match status" value="1"/>
</dbReference>
<comment type="caution">
    <text evidence="2">The sequence shown here is derived from an EMBL/GenBank/DDBJ whole genome shotgun (WGS) entry which is preliminary data.</text>
</comment>
<name>A0ABS8DE46_9FIRM</name>